<evidence type="ECO:0000313" key="4">
    <source>
        <dbReference type="EMBL" id="MCJ0764161.1"/>
    </source>
</evidence>
<dbReference type="SUPFAM" id="SSF53955">
    <property type="entry name" value="Lysozyme-like"/>
    <property type="match status" value="1"/>
</dbReference>
<evidence type="ECO:0000256" key="1">
    <source>
        <dbReference type="ARBA" id="ARBA00007734"/>
    </source>
</evidence>
<comment type="caution">
    <text evidence="4">The sequence shown here is derived from an EMBL/GenBank/DDBJ whole genome shotgun (WGS) entry which is preliminary data.</text>
</comment>
<accession>A0A9X1VUQ6</accession>
<name>A0A9X1VUQ6_9BURK</name>
<dbReference type="Proteomes" id="UP001139447">
    <property type="component" value="Unassembled WGS sequence"/>
</dbReference>
<dbReference type="PANTHER" id="PTHR37423">
    <property type="entry name" value="SOLUBLE LYTIC MUREIN TRANSGLYCOSYLASE-RELATED"/>
    <property type="match status" value="1"/>
</dbReference>
<protein>
    <submittedName>
        <fullName evidence="4">Transglycosylase SLT domain-containing protein</fullName>
    </submittedName>
</protein>
<dbReference type="InterPro" id="IPR008258">
    <property type="entry name" value="Transglycosylase_SLT_dom_1"/>
</dbReference>
<dbReference type="EMBL" id="JALGBI010000001">
    <property type="protein sequence ID" value="MCJ0764161.1"/>
    <property type="molecule type" value="Genomic_DNA"/>
</dbReference>
<dbReference type="CDD" id="cd00254">
    <property type="entry name" value="LT-like"/>
    <property type="match status" value="1"/>
</dbReference>
<evidence type="ECO:0000256" key="2">
    <source>
        <dbReference type="SAM" id="MobiDB-lite"/>
    </source>
</evidence>
<gene>
    <name evidence="4" type="ORF">MMF98_13180</name>
</gene>
<dbReference type="InterPro" id="IPR023346">
    <property type="entry name" value="Lysozyme-like_dom_sf"/>
</dbReference>
<dbReference type="RefSeq" id="WP_243306728.1">
    <property type="nucleotide sequence ID" value="NZ_JALGBI010000001.1"/>
</dbReference>
<dbReference type="Pfam" id="PF01464">
    <property type="entry name" value="SLT"/>
    <property type="match status" value="1"/>
</dbReference>
<evidence type="ECO:0000259" key="3">
    <source>
        <dbReference type="Pfam" id="PF01464"/>
    </source>
</evidence>
<evidence type="ECO:0000313" key="5">
    <source>
        <dbReference type="Proteomes" id="UP001139447"/>
    </source>
</evidence>
<dbReference type="PANTHER" id="PTHR37423:SF2">
    <property type="entry name" value="MEMBRANE-BOUND LYTIC MUREIN TRANSGLYCOSYLASE C"/>
    <property type="match status" value="1"/>
</dbReference>
<organism evidence="4 5">
    <name type="scientific">Variovorax terrae</name>
    <dbReference type="NCBI Taxonomy" id="2923278"/>
    <lineage>
        <taxon>Bacteria</taxon>
        <taxon>Pseudomonadati</taxon>
        <taxon>Pseudomonadota</taxon>
        <taxon>Betaproteobacteria</taxon>
        <taxon>Burkholderiales</taxon>
        <taxon>Comamonadaceae</taxon>
        <taxon>Variovorax</taxon>
    </lineage>
</organism>
<keyword evidence="5" id="KW-1185">Reference proteome</keyword>
<reference evidence="4" key="1">
    <citation type="submission" date="2022-03" db="EMBL/GenBank/DDBJ databases">
        <authorList>
            <person name="Woo C.Y."/>
        </authorList>
    </citation>
    <scope>NUCLEOTIDE SEQUENCE</scope>
    <source>
        <strain evidence="4">CYS-02</strain>
    </source>
</reference>
<dbReference type="AlphaFoldDB" id="A0A9X1VUQ6"/>
<dbReference type="Gene3D" id="1.10.530.10">
    <property type="match status" value="1"/>
</dbReference>
<proteinExistence type="inferred from homology"/>
<comment type="similarity">
    <text evidence="1">Belongs to the transglycosylase Slt family.</text>
</comment>
<sequence length="743" mass="79031">MPKVPSYDNFQSQVSAQPAPLLSAPTGPAAGAIAADQASNMGAALSRTGGAVARLALDADEQANQVRVNDAMNQLHAAAQSLAYDTQNGYTQRRGKAALDPDVDGRPLDQVYGDRLKTRASELAMSLGNEAQKRAFNMHAGTLVTQFHGEVGRHMTKEFGVYNDKVDDGTVDLGTNDAMVHWDDPDYINGRLDPATGSRGPGVIAAIKAAVMNKAQRAGLTGTPAEEAMLAAVSKAQSGVVLTALAKGNPQYALQYLDGARKRGELSADDVLKLQGHVDLAVSNNLAQAAVTVATTRVLPAIAPSSFDTMVQITAMSESGGRETNRDGSTVTSPKGAQGVMQVMPTTNKDPGFGVTPARDDSPGERARVGRDYLQSMLQKYGDPAKAWAAYNAGPGALDKALSQAAAGRSGSPDWLSYMPKETQAYVAKNMSALEKGRPVAPRPTELEFVDSVLAQLPPGAPAQTVRITREAAVAKFNMINRSITEQGENALAAAQRWVIDNKDTPVSMLPPKLLDDLRRFAPGKVDDLDKFSKQLKTGDTTTNTAVYLKLASDPQYLGGLTDAQFFLLRPMLAEKDFVEFNKTRMAQRTGTGAGGWGNLNTQAINDTMSSRLRSLKIDPTPKEGSDDAVYVGSLHKFVRDEIATAQRAAGKAFSDVETAKFIDGLFASNVQFKNTVMGVAVGSSSKSLLALKPDDIPGDVKQALKKDFAARGNSNPSDADYLGAYLYLKRHAPQPRSNTGAK</sequence>
<feature type="region of interest" description="Disordered" evidence="2">
    <location>
        <begin position="344"/>
        <end position="366"/>
    </location>
</feature>
<feature type="domain" description="Transglycosylase SLT" evidence="3">
    <location>
        <begin position="330"/>
        <end position="406"/>
    </location>
</feature>